<keyword evidence="20" id="KW-0739">Sodium transport</keyword>
<evidence type="ECO:0000256" key="21">
    <source>
        <dbReference type="ARBA" id="ARBA00023305"/>
    </source>
</evidence>
<feature type="transmembrane region" description="Helical" evidence="29">
    <location>
        <begin position="170"/>
        <end position="194"/>
    </location>
</feature>
<comment type="function">
    <text evidence="27">Calcium, potassium:sodium antiporter that transports 1 Ca(2+) and 1 K(+) in exchange for 4 Na(+). Critical component of the visual transduction cascade, controlling the calcium concentration of outer segments during light and darkness. Light causes a rapid lowering of cytosolic free calcium in the outer segment of both retinal rod and cone photoreceptors and the light-induced lowering of calcium is caused by extrusion via this protein which plays a key role in the process of light adaptation.</text>
</comment>
<comment type="similarity">
    <text evidence="2">Belongs to the Ca(2+):cation antiporter (CaCA) (TC 2.A.19) family. SLC24A subfamily.</text>
</comment>
<feature type="transmembrane region" description="Helical" evidence="29">
    <location>
        <begin position="600"/>
        <end position="623"/>
    </location>
</feature>
<dbReference type="Gene3D" id="1.20.1420.30">
    <property type="entry name" value="NCX, central ion-binding region"/>
    <property type="match status" value="2"/>
</dbReference>
<feature type="transmembrane region" description="Helical" evidence="29">
    <location>
        <begin position="498"/>
        <end position="521"/>
    </location>
</feature>
<feature type="transmembrane region" description="Helical" evidence="29">
    <location>
        <begin position="130"/>
        <end position="149"/>
    </location>
</feature>
<feature type="compositionally biased region" description="Basic and acidic residues" evidence="28">
    <location>
        <begin position="104"/>
        <end position="116"/>
    </location>
</feature>
<feature type="transmembrane region" description="Helical" evidence="29">
    <location>
        <begin position="533"/>
        <end position="555"/>
    </location>
</feature>
<evidence type="ECO:0000256" key="3">
    <source>
        <dbReference type="ARBA" id="ARBA00022448"/>
    </source>
</evidence>
<keyword evidence="15 29" id="KW-1133">Transmembrane helix</keyword>
<keyword evidence="7" id="KW-0597">Phosphoprotein</keyword>
<feature type="transmembrane region" description="Helical" evidence="29">
    <location>
        <begin position="234"/>
        <end position="253"/>
    </location>
</feature>
<name>A0A091MRJ3_9PASS</name>
<reference evidence="32 33" key="1">
    <citation type="submission" date="2014-04" db="EMBL/GenBank/DDBJ databases">
        <title>Genome evolution of avian class.</title>
        <authorList>
            <person name="Zhang G."/>
            <person name="Li C."/>
        </authorList>
    </citation>
    <scope>NUCLEOTIDE SEQUENCE [LARGE SCALE GENOMIC DNA]</scope>
    <source>
        <strain evidence="32">BGI_N310</strain>
    </source>
</reference>
<dbReference type="GO" id="GO:0060291">
    <property type="term" value="P:long-term synaptic potentiation"/>
    <property type="evidence" value="ECO:0007669"/>
    <property type="project" value="TreeGrafter"/>
</dbReference>
<feature type="compositionally biased region" description="Basic and acidic residues" evidence="28">
    <location>
        <begin position="412"/>
        <end position="422"/>
    </location>
</feature>
<keyword evidence="19" id="KW-0325">Glycoprotein</keyword>
<dbReference type="OrthoDB" id="2127281at2759"/>
<keyword evidence="17" id="KW-0406">Ion transport</keyword>
<feature type="chain" id="PRO_5001877016" description="Sodium/potassium/calcium exchanger 1" evidence="30">
    <location>
        <begin position="30"/>
        <end position="660"/>
    </location>
</feature>
<comment type="catalytic activity">
    <reaction evidence="22">
        <text>Ca(2+)(out) + K(+)(out) + 4 Na(+)(in) = Ca(2+)(in) + K(+)(in) + 4 Na(+)(out)</text>
        <dbReference type="Rhea" id="RHEA:69967"/>
        <dbReference type="ChEBI" id="CHEBI:29101"/>
        <dbReference type="ChEBI" id="CHEBI:29103"/>
        <dbReference type="ChEBI" id="CHEBI:29108"/>
    </reaction>
</comment>
<evidence type="ECO:0000256" key="13">
    <source>
        <dbReference type="ARBA" id="ARBA00022847"/>
    </source>
</evidence>
<keyword evidence="5" id="KW-1003">Cell membrane</keyword>
<protein>
    <recommendedName>
        <fullName evidence="23">Sodium/potassium/calcium exchanger 1</fullName>
    </recommendedName>
    <alternativeName>
        <fullName evidence="24">Na(+)/K(+)/Ca(2+)-exchange protein 1</fullName>
    </alternativeName>
    <alternativeName>
        <fullName evidence="25">Retinal rod Na-Ca+K exchanger</fullName>
    </alternativeName>
    <alternativeName>
        <fullName evidence="26">Solute carrier family 24 member 1</fullName>
    </alternativeName>
</protein>
<keyword evidence="3" id="KW-0813">Transport</keyword>
<proteinExistence type="inferred from homology"/>
<evidence type="ECO:0000256" key="27">
    <source>
        <dbReference type="ARBA" id="ARBA00045976"/>
    </source>
</evidence>
<dbReference type="GO" id="GO:0007601">
    <property type="term" value="P:visual perception"/>
    <property type="evidence" value="ECO:0007669"/>
    <property type="project" value="UniProtKB-KW"/>
</dbReference>
<dbReference type="GO" id="GO:0005262">
    <property type="term" value="F:calcium channel activity"/>
    <property type="evidence" value="ECO:0007669"/>
    <property type="project" value="TreeGrafter"/>
</dbReference>
<evidence type="ECO:0000313" key="33">
    <source>
        <dbReference type="Proteomes" id="UP000053537"/>
    </source>
</evidence>
<keyword evidence="33" id="KW-1185">Reference proteome</keyword>
<evidence type="ECO:0000256" key="24">
    <source>
        <dbReference type="ARBA" id="ARBA00042035"/>
    </source>
</evidence>
<dbReference type="InterPro" id="IPR004837">
    <property type="entry name" value="NaCa_Exmemb"/>
</dbReference>
<feature type="region of interest" description="Disordered" evidence="28">
    <location>
        <begin position="95"/>
        <end position="116"/>
    </location>
</feature>
<evidence type="ECO:0000256" key="8">
    <source>
        <dbReference type="ARBA" id="ARBA00022568"/>
    </source>
</evidence>
<evidence type="ECO:0000256" key="25">
    <source>
        <dbReference type="ARBA" id="ARBA00042297"/>
    </source>
</evidence>
<evidence type="ECO:0000313" key="32">
    <source>
        <dbReference type="EMBL" id="KFP80103.1"/>
    </source>
</evidence>
<evidence type="ECO:0000256" key="7">
    <source>
        <dbReference type="ARBA" id="ARBA00022553"/>
    </source>
</evidence>
<evidence type="ECO:0000256" key="29">
    <source>
        <dbReference type="SAM" id="Phobius"/>
    </source>
</evidence>
<dbReference type="GO" id="GO:0008273">
    <property type="term" value="F:calcium, potassium:sodium antiporter activity"/>
    <property type="evidence" value="ECO:0007669"/>
    <property type="project" value="UniProtKB-ARBA"/>
</dbReference>
<evidence type="ECO:0000256" key="5">
    <source>
        <dbReference type="ARBA" id="ARBA00022475"/>
    </source>
</evidence>
<keyword evidence="13" id="KW-0769">Symport</keyword>
<evidence type="ECO:0000256" key="1">
    <source>
        <dbReference type="ARBA" id="ARBA00004651"/>
    </source>
</evidence>
<dbReference type="GO" id="GO:0060292">
    <property type="term" value="P:long-term synaptic depression"/>
    <property type="evidence" value="ECO:0007669"/>
    <property type="project" value="TreeGrafter"/>
</dbReference>
<evidence type="ECO:0000256" key="30">
    <source>
        <dbReference type="SAM" id="SignalP"/>
    </source>
</evidence>
<keyword evidence="21" id="KW-0844">Vision</keyword>
<keyword evidence="6" id="KW-0633">Potassium transport</keyword>
<keyword evidence="8" id="KW-0109">Calcium transport</keyword>
<feature type="signal peptide" evidence="30">
    <location>
        <begin position="1"/>
        <end position="29"/>
    </location>
</feature>
<keyword evidence="10 29" id="KW-0812">Transmembrane</keyword>
<dbReference type="KEGG" id="achl:103802157"/>
<feature type="domain" description="Sodium/calcium exchanger membrane region" evidence="31">
    <location>
        <begin position="499"/>
        <end position="647"/>
    </location>
</feature>
<feature type="transmembrane region" description="Helical" evidence="29">
    <location>
        <begin position="630"/>
        <end position="649"/>
    </location>
</feature>
<dbReference type="AlphaFoldDB" id="A0A091MRJ3"/>
<evidence type="ECO:0000256" key="18">
    <source>
        <dbReference type="ARBA" id="ARBA00023136"/>
    </source>
</evidence>
<dbReference type="GO" id="GO:0098703">
    <property type="term" value="P:calcium ion import across plasma membrane"/>
    <property type="evidence" value="ECO:0007669"/>
    <property type="project" value="UniProtKB-ARBA"/>
</dbReference>
<keyword evidence="18 29" id="KW-0472">Membrane</keyword>
<evidence type="ECO:0000256" key="2">
    <source>
        <dbReference type="ARBA" id="ARBA00005364"/>
    </source>
</evidence>
<organism evidence="32 33">
    <name type="scientific">Acanthisitta chloris</name>
    <name type="common">rifleman</name>
    <dbReference type="NCBI Taxonomy" id="57068"/>
    <lineage>
        <taxon>Eukaryota</taxon>
        <taxon>Metazoa</taxon>
        <taxon>Chordata</taxon>
        <taxon>Craniata</taxon>
        <taxon>Vertebrata</taxon>
        <taxon>Euteleostomi</taxon>
        <taxon>Archelosauria</taxon>
        <taxon>Archosauria</taxon>
        <taxon>Dinosauria</taxon>
        <taxon>Saurischia</taxon>
        <taxon>Theropoda</taxon>
        <taxon>Coelurosauria</taxon>
        <taxon>Aves</taxon>
        <taxon>Neognathae</taxon>
        <taxon>Neoaves</taxon>
        <taxon>Telluraves</taxon>
        <taxon>Australaves</taxon>
        <taxon>Passeriformes</taxon>
        <taxon>Acanthisittidae</taxon>
        <taxon>Acanthisitta</taxon>
    </lineage>
</organism>
<evidence type="ECO:0000256" key="15">
    <source>
        <dbReference type="ARBA" id="ARBA00022989"/>
    </source>
</evidence>
<keyword evidence="4" id="KW-0050">Antiport</keyword>
<keyword evidence="9" id="KW-0716">Sensory transduction</keyword>
<evidence type="ECO:0000256" key="9">
    <source>
        <dbReference type="ARBA" id="ARBA00022606"/>
    </source>
</evidence>
<evidence type="ECO:0000256" key="12">
    <source>
        <dbReference type="ARBA" id="ARBA00022837"/>
    </source>
</evidence>
<feature type="domain" description="Sodium/calcium exchanger membrane region" evidence="31">
    <location>
        <begin position="135"/>
        <end position="275"/>
    </location>
</feature>
<evidence type="ECO:0000256" key="28">
    <source>
        <dbReference type="SAM" id="MobiDB-lite"/>
    </source>
</evidence>
<dbReference type="GO" id="GO:0006874">
    <property type="term" value="P:intracellular calcium ion homeostasis"/>
    <property type="evidence" value="ECO:0007669"/>
    <property type="project" value="TreeGrafter"/>
</dbReference>
<dbReference type="InterPro" id="IPR004481">
    <property type="entry name" value="K/Na/Ca-exchanger"/>
</dbReference>
<keyword evidence="11" id="KW-0677">Repeat</keyword>
<keyword evidence="14" id="KW-0630">Potassium</keyword>
<feature type="compositionally biased region" description="Polar residues" evidence="28">
    <location>
        <begin position="335"/>
        <end position="344"/>
    </location>
</feature>
<dbReference type="FunFam" id="1.20.1420.30:FF:000002">
    <property type="entry name" value="Sodium/potassium/calcium exchanger 2 isoform 1"/>
    <property type="match status" value="1"/>
</dbReference>
<evidence type="ECO:0000256" key="16">
    <source>
        <dbReference type="ARBA" id="ARBA00023053"/>
    </source>
</evidence>
<feature type="region of interest" description="Disordered" evidence="28">
    <location>
        <begin position="382"/>
        <end position="460"/>
    </location>
</feature>
<feature type="compositionally biased region" description="Polar residues" evidence="28">
    <location>
        <begin position="401"/>
        <end position="411"/>
    </location>
</feature>
<evidence type="ECO:0000256" key="11">
    <source>
        <dbReference type="ARBA" id="ARBA00022737"/>
    </source>
</evidence>
<accession>A0A091MRJ3</accession>
<evidence type="ECO:0000256" key="22">
    <source>
        <dbReference type="ARBA" id="ARBA00033627"/>
    </source>
</evidence>
<evidence type="ECO:0000256" key="26">
    <source>
        <dbReference type="ARBA" id="ARBA00042684"/>
    </source>
</evidence>
<feature type="compositionally biased region" description="Low complexity" evidence="28">
    <location>
        <begin position="430"/>
        <end position="439"/>
    </location>
</feature>
<dbReference type="FunFam" id="1.20.1420.30:FF:000004">
    <property type="entry name" value="Sodium/potassium/calcium exchanger 2 isoform 1"/>
    <property type="match status" value="1"/>
</dbReference>
<evidence type="ECO:0000256" key="19">
    <source>
        <dbReference type="ARBA" id="ARBA00023180"/>
    </source>
</evidence>
<feature type="transmembrane region" description="Helical" evidence="29">
    <location>
        <begin position="200"/>
        <end position="222"/>
    </location>
</feature>
<sequence length="660" mass="73063">MHLPRRRRLRRNRIFFLLAIVLILSLCQLQFSPSALPASHTALQPMDPVRVTSRDLPSNKTSLRGNVTAPKIRHCIYVDPVPAVPVTISVNTTPQQENVSESYPDEKPPHKSKGDYPQDLFSVEERRQGWVVLHIFGIMYVFVALAIVCDEYFVPALGVITEKLQISEDVAGATFMAAGGSAPELFTSLIGVFISHSNVGIGTIVGSAVFNILFVIGTCALFSREILHLTWWPLFRDISFYIVDLLMLILFFLDSVIDWWESLLLLTAYATYVFTMKQNVFLEHWVKHELNKKLNAVQAASAEPVQKESTEAVADGGTKNPPDVRKLQAGPALQRGSSSASLHGSQMRSTIFQLMIHTLDPLAEAKLKDRVDILSNITKAKEETLDGQSSQAEEEEKKAPSTIQVTPASDSEPSKDKQKADVSQDGQPPSGSDTSAESSSESEEDSDSTDYDDNNEPLSLEWPETRRKQGIYLFLFPIVFPLWSTLPDVRNPDSKKFFVLTFFGSILWIAVFSYLMVWWAHQVGETIGISEEIMGLTILAAGTSIPDLITSVIVARKGLGDMAVSSSVGSNIFDITVGLPVPWFLFSVLNGLSPVAVSSNGLFCAIVLLFLMLLFVIISIAVCKWKMNKLLGLTMFALYFVFLVISVMLEDKIIFCPVSV</sequence>
<evidence type="ECO:0000256" key="20">
    <source>
        <dbReference type="ARBA" id="ARBA00023201"/>
    </source>
</evidence>
<dbReference type="GO" id="GO:0005886">
    <property type="term" value="C:plasma membrane"/>
    <property type="evidence" value="ECO:0007669"/>
    <property type="project" value="UniProtKB-SubCell"/>
</dbReference>
<dbReference type="PANTHER" id="PTHR10846">
    <property type="entry name" value="SODIUM/POTASSIUM/CALCIUM EXCHANGER"/>
    <property type="match status" value="1"/>
</dbReference>
<dbReference type="EMBL" id="KK836294">
    <property type="protein sequence ID" value="KFP80103.1"/>
    <property type="molecule type" value="Genomic_DNA"/>
</dbReference>
<keyword evidence="16" id="KW-0915">Sodium</keyword>
<evidence type="ECO:0000259" key="31">
    <source>
        <dbReference type="Pfam" id="PF01699"/>
    </source>
</evidence>
<dbReference type="GO" id="GO:0015293">
    <property type="term" value="F:symporter activity"/>
    <property type="evidence" value="ECO:0007669"/>
    <property type="project" value="UniProtKB-KW"/>
</dbReference>
<evidence type="ECO:0000256" key="10">
    <source>
        <dbReference type="ARBA" id="ARBA00022692"/>
    </source>
</evidence>
<keyword evidence="12" id="KW-0106">Calcium</keyword>
<dbReference type="NCBIfam" id="TIGR00367">
    <property type="entry name" value="calcium/sodium antiporter"/>
    <property type="match status" value="1"/>
</dbReference>
<comment type="subcellular location">
    <subcellularLocation>
        <location evidence="1">Cell membrane</location>
        <topology evidence="1">Multi-pass membrane protein</topology>
    </subcellularLocation>
</comment>
<evidence type="ECO:0000256" key="23">
    <source>
        <dbReference type="ARBA" id="ARBA00040585"/>
    </source>
</evidence>
<dbReference type="PANTHER" id="PTHR10846:SF36">
    <property type="entry name" value="SODIUM_POTASSIUM_CALCIUM EXCHANGER 1"/>
    <property type="match status" value="1"/>
</dbReference>
<dbReference type="Proteomes" id="UP000053537">
    <property type="component" value="Unassembled WGS sequence"/>
</dbReference>
<evidence type="ECO:0000256" key="14">
    <source>
        <dbReference type="ARBA" id="ARBA00022958"/>
    </source>
</evidence>
<feature type="compositionally biased region" description="Acidic residues" evidence="28">
    <location>
        <begin position="440"/>
        <end position="455"/>
    </location>
</feature>
<dbReference type="Pfam" id="PF01699">
    <property type="entry name" value="Na_Ca_ex"/>
    <property type="match status" value="2"/>
</dbReference>
<gene>
    <name evidence="32" type="ORF">N310_07405</name>
</gene>
<feature type="region of interest" description="Disordered" evidence="28">
    <location>
        <begin position="301"/>
        <end position="344"/>
    </location>
</feature>
<keyword evidence="30" id="KW-0732">Signal</keyword>
<evidence type="ECO:0000256" key="17">
    <source>
        <dbReference type="ARBA" id="ARBA00023065"/>
    </source>
</evidence>
<feature type="transmembrane region" description="Helical" evidence="29">
    <location>
        <begin position="470"/>
        <end position="486"/>
    </location>
</feature>
<evidence type="ECO:0000256" key="6">
    <source>
        <dbReference type="ARBA" id="ARBA00022538"/>
    </source>
</evidence>
<evidence type="ECO:0000256" key="4">
    <source>
        <dbReference type="ARBA" id="ARBA00022449"/>
    </source>
</evidence>
<dbReference type="InterPro" id="IPR044880">
    <property type="entry name" value="NCX_ion-bd_dom_sf"/>
</dbReference>